<dbReference type="Gene3D" id="1.20.1250.20">
    <property type="entry name" value="MFS general substrate transporter like domains"/>
    <property type="match status" value="2"/>
</dbReference>
<feature type="domain" description="Major facilitator superfamily (MFS) profile" evidence="7">
    <location>
        <begin position="19"/>
        <end position="450"/>
    </location>
</feature>
<dbReference type="InterPro" id="IPR020846">
    <property type="entry name" value="MFS_dom"/>
</dbReference>
<reference evidence="8 9" key="1">
    <citation type="submission" date="2022-02" db="EMBL/GenBank/DDBJ databases">
        <title>Paenibacillus sp. MBLB1776 Whole Genome Shotgun Sequencing.</title>
        <authorList>
            <person name="Hwang C.Y."/>
            <person name="Cho E.-S."/>
            <person name="Seo M.-J."/>
        </authorList>
    </citation>
    <scope>NUCLEOTIDE SEQUENCE [LARGE SCALE GENOMIC DNA]</scope>
    <source>
        <strain evidence="8 9">MBLB1776</strain>
    </source>
</reference>
<dbReference type="InterPro" id="IPR011701">
    <property type="entry name" value="MFS"/>
</dbReference>
<keyword evidence="5 6" id="KW-0472">Membrane</keyword>
<feature type="transmembrane region" description="Helical" evidence="6">
    <location>
        <begin position="352"/>
        <end position="371"/>
    </location>
</feature>
<feature type="transmembrane region" description="Helical" evidence="6">
    <location>
        <begin position="171"/>
        <end position="189"/>
    </location>
</feature>
<keyword evidence="9" id="KW-1185">Reference proteome</keyword>
<dbReference type="PRINTS" id="PR01036">
    <property type="entry name" value="TCRTETB"/>
</dbReference>
<protein>
    <submittedName>
        <fullName evidence="8">MFS transporter</fullName>
    </submittedName>
</protein>
<dbReference type="AlphaFoldDB" id="A0AA96RFG5"/>
<dbReference type="Proteomes" id="UP001305702">
    <property type="component" value="Chromosome"/>
</dbReference>
<evidence type="ECO:0000256" key="3">
    <source>
        <dbReference type="ARBA" id="ARBA00022692"/>
    </source>
</evidence>
<feature type="transmembrane region" description="Helical" evidence="6">
    <location>
        <begin position="201"/>
        <end position="220"/>
    </location>
</feature>
<feature type="transmembrane region" description="Helical" evidence="6">
    <location>
        <begin position="144"/>
        <end position="165"/>
    </location>
</feature>
<dbReference type="EMBL" id="CP130318">
    <property type="protein sequence ID" value="WNQ11218.1"/>
    <property type="molecule type" value="Genomic_DNA"/>
</dbReference>
<dbReference type="SUPFAM" id="SSF103473">
    <property type="entry name" value="MFS general substrate transporter"/>
    <property type="match status" value="1"/>
</dbReference>
<evidence type="ECO:0000313" key="9">
    <source>
        <dbReference type="Proteomes" id="UP001305702"/>
    </source>
</evidence>
<evidence type="ECO:0000256" key="1">
    <source>
        <dbReference type="ARBA" id="ARBA00004651"/>
    </source>
</evidence>
<organism evidence="8 9">
    <name type="scientific">Paenibacillus aurantius</name>
    <dbReference type="NCBI Taxonomy" id="2918900"/>
    <lineage>
        <taxon>Bacteria</taxon>
        <taxon>Bacillati</taxon>
        <taxon>Bacillota</taxon>
        <taxon>Bacilli</taxon>
        <taxon>Bacillales</taxon>
        <taxon>Paenibacillaceae</taxon>
        <taxon>Paenibacillus</taxon>
    </lineage>
</organism>
<gene>
    <name evidence="8" type="ORF">MJA45_27065</name>
</gene>
<dbReference type="GO" id="GO:0022857">
    <property type="term" value="F:transmembrane transporter activity"/>
    <property type="evidence" value="ECO:0007669"/>
    <property type="project" value="InterPro"/>
</dbReference>
<feature type="transmembrane region" description="Helical" evidence="6">
    <location>
        <begin position="85"/>
        <end position="104"/>
    </location>
</feature>
<dbReference type="PANTHER" id="PTHR42718:SF9">
    <property type="entry name" value="MAJOR FACILITATOR SUPERFAMILY MULTIDRUG TRANSPORTER MFSC"/>
    <property type="match status" value="1"/>
</dbReference>
<dbReference type="PROSITE" id="PS50850">
    <property type="entry name" value="MFS"/>
    <property type="match status" value="1"/>
</dbReference>
<proteinExistence type="predicted"/>
<keyword evidence="4 6" id="KW-1133">Transmembrane helix</keyword>
<dbReference type="PANTHER" id="PTHR42718">
    <property type="entry name" value="MAJOR FACILITATOR SUPERFAMILY MULTIDRUG TRANSPORTER MFSC"/>
    <property type="match status" value="1"/>
</dbReference>
<dbReference type="CDD" id="cd17321">
    <property type="entry name" value="MFS_MMR_MDR_like"/>
    <property type="match status" value="1"/>
</dbReference>
<feature type="transmembrane region" description="Helical" evidence="6">
    <location>
        <begin position="110"/>
        <end position="132"/>
    </location>
</feature>
<evidence type="ECO:0000256" key="5">
    <source>
        <dbReference type="ARBA" id="ARBA00023136"/>
    </source>
</evidence>
<feature type="transmembrane region" description="Helical" evidence="6">
    <location>
        <begin position="56"/>
        <end position="73"/>
    </location>
</feature>
<feature type="transmembrane region" description="Helical" evidence="6">
    <location>
        <begin position="22"/>
        <end position="44"/>
    </location>
</feature>
<dbReference type="KEGG" id="paun:MJA45_27065"/>
<feature type="transmembrane region" description="Helical" evidence="6">
    <location>
        <begin position="262"/>
        <end position="282"/>
    </location>
</feature>
<dbReference type="InterPro" id="IPR036259">
    <property type="entry name" value="MFS_trans_sf"/>
</dbReference>
<name>A0AA96RFG5_9BACL</name>
<accession>A0AA96RFG5</accession>
<evidence type="ECO:0000313" key="8">
    <source>
        <dbReference type="EMBL" id="WNQ11218.1"/>
    </source>
</evidence>
<evidence type="ECO:0000256" key="6">
    <source>
        <dbReference type="SAM" id="Phobius"/>
    </source>
</evidence>
<dbReference type="Pfam" id="PF07690">
    <property type="entry name" value="MFS_1"/>
    <property type="match status" value="1"/>
</dbReference>
<comment type="subcellular location">
    <subcellularLocation>
        <location evidence="1">Cell membrane</location>
        <topology evidence="1">Multi-pass membrane protein</topology>
    </subcellularLocation>
</comment>
<keyword evidence="2" id="KW-0813">Transport</keyword>
<keyword evidence="3 6" id="KW-0812">Transmembrane</keyword>
<dbReference type="RefSeq" id="WP_315604994.1">
    <property type="nucleotide sequence ID" value="NZ_CP130318.1"/>
</dbReference>
<feature type="transmembrane region" description="Helical" evidence="6">
    <location>
        <begin position="391"/>
        <end position="410"/>
    </location>
</feature>
<feature type="transmembrane region" description="Helical" evidence="6">
    <location>
        <begin position="226"/>
        <end position="242"/>
    </location>
</feature>
<feature type="transmembrane region" description="Helical" evidence="6">
    <location>
        <begin position="325"/>
        <end position="346"/>
    </location>
</feature>
<feature type="transmembrane region" description="Helical" evidence="6">
    <location>
        <begin position="430"/>
        <end position="449"/>
    </location>
</feature>
<evidence type="ECO:0000259" key="7">
    <source>
        <dbReference type="PROSITE" id="PS50850"/>
    </source>
</evidence>
<dbReference type="GO" id="GO:0005886">
    <property type="term" value="C:plasma membrane"/>
    <property type="evidence" value="ECO:0007669"/>
    <property type="project" value="UniProtKB-SubCell"/>
</dbReference>
<evidence type="ECO:0000256" key="2">
    <source>
        <dbReference type="ARBA" id="ARBA00022448"/>
    </source>
</evidence>
<sequence>MNSTSTLASPNPETKGPILMRLMMLTVMMSSMSALLFHAVLPQISREFGLSLAEASWLSSSYALIYAFGTVTYGKLADRFQLRSLLTFGLLLFAAGSFVGLVSHSFPAALLGRCLQSAGAAAIPAAALLIPVKYFPPERRGRAFGMTAVGLAIGGALGPVVSALIISVAHWRWLFMPSLLLLLLLPLYRKHLDLEAKDTRPSFDWLGGALLAAGTASLLLGVTSLHGAYLLAAGGLLLLFAIRIRYAKEPFIDPALFQNGKYTAALAAAFLVSGIGVSLYFLSPVLLADVHHLSSTWIGFAMVPAAAASALLGRKAGRLADRKGNAYLITIAAGLLNACFLLLSTFAGSPPWVVSLVLALGNVGQSFYQIAMSHLVSQSLPKDRTGVGMGLFSMTGFLAQGMASGIYGIMALQGASVGWNPFQGNDSAIGFSNLYLALALLHGLMWCAYRMAAAGEKGAWEG</sequence>
<evidence type="ECO:0000256" key="4">
    <source>
        <dbReference type="ARBA" id="ARBA00022989"/>
    </source>
</evidence>
<feature type="transmembrane region" description="Helical" evidence="6">
    <location>
        <begin position="294"/>
        <end position="313"/>
    </location>
</feature>